<name>A0A6F9DNU9_9ASCI</name>
<dbReference type="GO" id="GO:0003950">
    <property type="term" value="F:NAD+ poly-ADP-ribosyltransferase activity"/>
    <property type="evidence" value="ECO:0007669"/>
    <property type="project" value="InterPro"/>
</dbReference>
<proteinExistence type="evidence at transcript level"/>
<dbReference type="InterPro" id="IPR013694">
    <property type="entry name" value="VIT"/>
</dbReference>
<dbReference type="Pfam" id="PF08487">
    <property type="entry name" value="VIT"/>
    <property type="match status" value="1"/>
</dbReference>
<dbReference type="InterPro" id="IPR036465">
    <property type="entry name" value="vWFA_dom_sf"/>
</dbReference>
<dbReference type="GO" id="GO:0005737">
    <property type="term" value="C:cytoplasm"/>
    <property type="evidence" value="ECO:0007669"/>
    <property type="project" value="TreeGrafter"/>
</dbReference>
<dbReference type="EMBL" id="LR788806">
    <property type="protein sequence ID" value="CAB3264668.1"/>
    <property type="molecule type" value="mRNA"/>
</dbReference>
<feature type="domain" description="VWFA" evidence="1">
    <location>
        <begin position="246"/>
        <end position="394"/>
    </location>
</feature>
<dbReference type="InterPro" id="IPR031273">
    <property type="entry name" value="PARP4"/>
</dbReference>
<dbReference type="SUPFAM" id="SSF53300">
    <property type="entry name" value="vWA-like"/>
    <property type="match status" value="1"/>
</dbReference>
<dbReference type="Pfam" id="PF13519">
    <property type="entry name" value="VWA_2"/>
    <property type="match status" value="1"/>
</dbReference>
<dbReference type="PROSITE" id="PS51468">
    <property type="entry name" value="VIT"/>
    <property type="match status" value="1"/>
</dbReference>
<dbReference type="InterPro" id="IPR002035">
    <property type="entry name" value="VWF_A"/>
</dbReference>
<feature type="domain" description="VIT" evidence="2">
    <location>
        <begin position="1"/>
        <end position="101"/>
    </location>
</feature>
<gene>
    <name evidence="3" type="primary">Parp4-002</name>
</gene>
<accession>A0A6F9DNU9</accession>
<evidence type="ECO:0000259" key="1">
    <source>
        <dbReference type="PROSITE" id="PS50234"/>
    </source>
</evidence>
<sequence>MVAEVTIFQVYLNKSKSELEAKYVFPLDGSAAVCGFEAFINNKHIIGKVKEKEVAHQEYKEAVSQGHGAYLMDEEKPEVFTVSVGNLPPSCQVIIKITYVTELPILIDDKDLTDYIQFYLPSSLAPSVEDNVLVSGPITQTTTDQAKTNVQQLKEFSLMVCVEMPFDIRRLESPTNKIVTKRTRSKAVVKLAKKEKLGAEGFRLLVGLAEIHVPRMWVEDHPDYDSQACMLAFYPEFDVQPIHDYRAIIMLDMSNSMSDLHTQNMESEAKALALMVLKNLPKNCQINLMRFGSSYQELFVMNKALKDNMVAMKAEEFLQESTAELGLSDAWRPLTSESVVSEFSNRNILTNMFLISDGHLTEENKLLHLAAKLGQGVKKKKGTATTRIFTFTVG</sequence>
<dbReference type="AlphaFoldDB" id="A0A6F9DNU9"/>
<dbReference type="PANTHER" id="PTHR46530:SF1">
    <property type="entry name" value="PROTEIN MONO-ADP-RIBOSYLTRANSFERASE PARP4"/>
    <property type="match status" value="1"/>
</dbReference>
<dbReference type="Gene3D" id="3.40.50.410">
    <property type="entry name" value="von Willebrand factor, type A domain"/>
    <property type="match status" value="1"/>
</dbReference>
<protein>
    <submittedName>
        <fullName evidence="3">Poly [ADP-ribose] polymerase 4</fullName>
    </submittedName>
</protein>
<evidence type="ECO:0000259" key="2">
    <source>
        <dbReference type="PROSITE" id="PS51468"/>
    </source>
</evidence>
<reference evidence="3" key="1">
    <citation type="submission" date="2020-04" db="EMBL/GenBank/DDBJ databases">
        <authorList>
            <person name="Neveu A P."/>
        </authorList>
    </citation>
    <scope>NUCLEOTIDE SEQUENCE</scope>
    <source>
        <tissue evidence="3">Whole embryo</tissue>
    </source>
</reference>
<evidence type="ECO:0000313" key="3">
    <source>
        <dbReference type="EMBL" id="CAB3264668.1"/>
    </source>
</evidence>
<dbReference type="PROSITE" id="PS50234">
    <property type="entry name" value="VWFA"/>
    <property type="match status" value="1"/>
</dbReference>
<dbReference type="SMART" id="SM00609">
    <property type="entry name" value="VIT"/>
    <property type="match status" value="1"/>
</dbReference>
<dbReference type="PANTHER" id="PTHR46530">
    <property type="entry name" value="PROTEIN MONO-ADP-RIBOSYLTRANSFERASE PARP4"/>
    <property type="match status" value="1"/>
</dbReference>
<organism evidence="3">
    <name type="scientific">Phallusia mammillata</name>
    <dbReference type="NCBI Taxonomy" id="59560"/>
    <lineage>
        <taxon>Eukaryota</taxon>
        <taxon>Metazoa</taxon>
        <taxon>Chordata</taxon>
        <taxon>Tunicata</taxon>
        <taxon>Ascidiacea</taxon>
        <taxon>Phlebobranchia</taxon>
        <taxon>Ascidiidae</taxon>
        <taxon>Phallusia</taxon>
    </lineage>
</organism>